<comment type="caution">
    <text evidence="2">The sequence shown here is derived from an EMBL/GenBank/DDBJ whole genome shotgun (WGS) entry which is preliminary data.</text>
</comment>
<dbReference type="Proteomes" id="UP001063475">
    <property type="component" value="Unassembled WGS sequence"/>
</dbReference>
<dbReference type="Pfam" id="PF03538">
    <property type="entry name" value="VRP1"/>
    <property type="match status" value="1"/>
</dbReference>
<gene>
    <name evidence="2" type="ORF">ND528_12190</name>
</gene>
<name>A0ABT2XUE7_9PSED</name>
<evidence type="ECO:0000256" key="1">
    <source>
        <dbReference type="ARBA" id="ARBA00023026"/>
    </source>
</evidence>
<accession>A0ABT2XUE7</accession>
<protein>
    <submittedName>
        <fullName evidence="2">Tc toxin subunit A</fullName>
    </submittedName>
</protein>
<dbReference type="InterPro" id="IPR008964">
    <property type="entry name" value="Invasin/intimin_cell_adhesion"/>
</dbReference>
<organism evidence="2 3">
    <name type="scientific">Pseudomonas mercuritolerans</name>
    <dbReference type="NCBI Taxonomy" id="2951809"/>
    <lineage>
        <taxon>Bacteria</taxon>
        <taxon>Pseudomonadati</taxon>
        <taxon>Pseudomonadota</taxon>
        <taxon>Gammaproteobacteria</taxon>
        <taxon>Pseudomonadales</taxon>
        <taxon>Pseudomonadaceae</taxon>
        <taxon>Pseudomonas</taxon>
    </lineage>
</organism>
<dbReference type="SUPFAM" id="SSF49373">
    <property type="entry name" value="Invasin/intimin cell-adhesion fragments"/>
    <property type="match status" value="1"/>
</dbReference>
<keyword evidence="3" id="KW-1185">Reference proteome</keyword>
<dbReference type="InterPro" id="IPR013783">
    <property type="entry name" value="Ig-like_fold"/>
</dbReference>
<keyword evidence="1" id="KW-0843">Virulence</keyword>
<dbReference type="Gene3D" id="2.60.40.10">
    <property type="entry name" value="Immunoglobulins"/>
    <property type="match status" value="1"/>
</dbReference>
<evidence type="ECO:0000313" key="2">
    <source>
        <dbReference type="EMBL" id="MCV2222335.1"/>
    </source>
</evidence>
<evidence type="ECO:0000313" key="3">
    <source>
        <dbReference type="Proteomes" id="UP001063475"/>
    </source>
</evidence>
<dbReference type="RefSeq" id="WP_263470420.1">
    <property type="nucleotide sequence ID" value="NZ_JAMSHA010000004.1"/>
</dbReference>
<proteinExistence type="predicted"/>
<dbReference type="EMBL" id="JAMSHA010000004">
    <property type="protein sequence ID" value="MCV2222335.1"/>
    <property type="molecule type" value="Genomic_DNA"/>
</dbReference>
<reference evidence="2" key="1">
    <citation type="submission" date="2022-06" db="EMBL/GenBank/DDBJ databases">
        <title>De novo draft assembly of the Pseudomonas mercurotoleraris sp. nov., isolated from the plants rhizosphere.</title>
        <authorList>
            <person name="Robas M."/>
            <person name="Gonzalez D."/>
            <person name="Fernandez V.M."/>
            <person name="Luna L."/>
            <person name="Provanza A."/>
            <person name="Jimenez P.A."/>
        </authorList>
    </citation>
    <scope>NUCLEOTIDE SEQUENCE</scope>
    <source>
        <strain evidence="2">SAICEUPSM</strain>
    </source>
</reference>
<sequence>MASKSTAKKPSLELFEQVFGEQQSLEKFAGLRSWLERGESIFPLVEKGAEGLAKDFDINVEEARRFQRRLNGLAVYLRRQFIEQSLTGEPKPPPYAAGGFNTGPSYELLFRPAFDQFAPVGALEDATGVVAYLVQMWKWAGDNIEKHGDADEVTGKIPIRRRRADIRELFIDHNAMHQTVSAVNITLKVLERFSGRTEPELEDAMILRRYPNGLPYYKHWATINAVVAHHSLSVGHFARWTDIEYPNFLLPEAWDDDAGRALAHASRLGPFQRELLTEQLIPDDADTDTKEAFYLKNYGTTGVDWQNLNQVEFFAQRTKLDAEGLEAFLSIRRYAPTRSANVLVYAPFAAQESERCGSVFINGGESPAVSVNYENLLHRLSQSPMNPGRYDRMNRKRRLDLWLKLPPEEVDSLLVAAVNAEWAGIPDGSEKPVKPAIGVTDHTVHALGLFQTLREGFSCKAADFVVFIDAFSIYGRGQVASQFDQIFNNVQGDYRDPLLLDNAVFPLLPAQGVPEFTVSRICSALEIDLQTYQYLALAIARAHGRTDTLERSPQVLSAFYRLVKLPRLLGMTPVEGLLMLMVLGGEAWADGLAGVPVIKGKPTAGDTVPDVLNLISALAACRYWCRTRNLPVLWMLQQVADLQVSNVATEPELRLFEQVRNLLGEALLTHIGFVTAGVPPLVGRDWKDLLSSLTDPLGLVKSREGTEDQYVVFAREELDKAVREGLDEDDSSVRAPIVEIMLTVLLQARAAQLSVARECLAVYTGMDAERALKTLNWANSSVYELLVRIVEQMGEDWALSRTLREEPLDPLFVLLADIRRLSAVVAELDISLETLDALLDHGLNDWWEQDGSQDFTVATLYYLTVLTHAFEISKQPHTELLEYLRQIHELGDPEKLSADALRLAQQASEVWLARFFDWSEQDVHECIGRIDPQYRLLKNLRQLDLLVRIRELATHTNMDALTIFLLGTLPETVDKPVYKDAAEHASLSLGETAPAVRPSAELRAPLINMKIVPNSSEVIAGSPEKIIFTITLTDQDGHALSGVSIRGQASLGTLIIGQTQPGTGVATATYTPGKVMGAERPLFWVPLIAPQEGPLIQLTDDGRNLDFPAPFMSRVPTSVVPVGKAVELSAVLMDRFGNLGKNRWVRWSATAIGDEPLLAVEAVIRPQQGQTTQQGVARAVISSPTGGTFICTVLSETSEKAVDFALIEFAPLPLPDEA</sequence>
<dbReference type="InterPro" id="IPR018003">
    <property type="entry name" value="Insecticidal_toxin/plasmid_vir"/>
</dbReference>